<gene>
    <name evidence="1" type="ORF">AHMF7605_03810</name>
</gene>
<dbReference type="OrthoDB" id="9805123at2"/>
<dbReference type="InterPro" id="IPR029058">
    <property type="entry name" value="AB_hydrolase_fold"/>
</dbReference>
<dbReference type="Proteomes" id="UP000240357">
    <property type="component" value="Unassembled WGS sequence"/>
</dbReference>
<dbReference type="RefSeq" id="WP_106926608.1">
    <property type="nucleotide sequence ID" value="NZ_PYFT01000001.1"/>
</dbReference>
<evidence type="ECO:0000313" key="2">
    <source>
        <dbReference type="Proteomes" id="UP000240357"/>
    </source>
</evidence>
<comment type="caution">
    <text evidence="1">The sequence shown here is derived from an EMBL/GenBank/DDBJ whole genome shotgun (WGS) entry which is preliminary data.</text>
</comment>
<dbReference type="InterPro" id="IPR051411">
    <property type="entry name" value="Polyketide_trans_af380"/>
</dbReference>
<name>A0A2T2YB19_9BACT</name>
<keyword evidence="2" id="KW-1185">Reference proteome</keyword>
<dbReference type="SUPFAM" id="SSF53474">
    <property type="entry name" value="alpha/beta-Hydrolases"/>
    <property type="match status" value="1"/>
</dbReference>
<evidence type="ECO:0000313" key="1">
    <source>
        <dbReference type="EMBL" id="PSR52712.1"/>
    </source>
</evidence>
<dbReference type="PANTHER" id="PTHR47751">
    <property type="entry name" value="SUPERFAMILY HYDROLASE, PUTATIVE (AFU_ORTHOLOGUE AFUA_2G16580)-RELATED"/>
    <property type="match status" value="1"/>
</dbReference>
<reference evidence="1 2" key="1">
    <citation type="submission" date="2018-03" db="EMBL/GenBank/DDBJ databases">
        <title>Adhaeribacter sp. HMF7605 Genome sequencing and assembly.</title>
        <authorList>
            <person name="Kang H."/>
            <person name="Kang J."/>
            <person name="Cha I."/>
            <person name="Kim H."/>
            <person name="Joh K."/>
        </authorList>
    </citation>
    <scope>NUCLEOTIDE SEQUENCE [LARGE SCALE GENOMIC DNA]</scope>
    <source>
        <strain evidence="1 2">HMF7605</strain>
    </source>
</reference>
<proteinExistence type="predicted"/>
<dbReference type="Gene3D" id="3.40.50.1820">
    <property type="entry name" value="alpha/beta hydrolase"/>
    <property type="match status" value="1"/>
</dbReference>
<dbReference type="EMBL" id="PYFT01000001">
    <property type="protein sequence ID" value="PSR52712.1"/>
    <property type="molecule type" value="Genomic_DNA"/>
</dbReference>
<evidence type="ECO:0008006" key="3">
    <source>
        <dbReference type="Google" id="ProtNLM"/>
    </source>
</evidence>
<organism evidence="1 2">
    <name type="scientific">Adhaeribacter arboris</name>
    <dbReference type="NCBI Taxonomy" id="2072846"/>
    <lineage>
        <taxon>Bacteria</taxon>
        <taxon>Pseudomonadati</taxon>
        <taxon>Bacteroidota</taxon>
        <taxon>Cytophagia</taxon>
        <taxon>Cytophagales</taxon>
        <taxon>Hymenobacteraceae</taxon>
        <taxon>Adhaeribacter</taxon>
    </lineage>
</organism>
<accession>A0A2T2YB19</accession>
<dbReference type="AlphaFoldDB" id="A0A2T2YB19"/>
<sequence>MKEAVQFTSEGLVLAGHLYKPQDWGETKKYPAVLVGGSWTTVKEQMSGLYANALAKQGFIAFAIDPRYFGESEGQPRFWENPAAKIADYQNAIIYLQTVPGVDKNNIFLTAICASAGYLANVAAQSE</sequence>
<dbReference type="PANTHER" id="PTHR47751:SF1">
    <property type="entry name" value="SUPERFAMILY HYDROLASE, PUTATIVE (AFU_ORTHOLOGUE AFUA_2G16580)-RELATED"/>
    <property type="match status" value="1"/>
</dbReference>
<protein>
    <recommendedName>
        <fullName evidence="3">Alpha/beta hydrolase</fullName>
    </recommendedName>
</protein>